<feature type="transmembrane region" description="Helical" evidence="9">
    <location>
        <begin position="208"/>
        <end position="239"/>
    </location>
</feature>
<evidence type="ECO:0000256" key="5">
    <source>
        <dbReference type="ARBA" id="ARBA00022683"/>
    </source>
</evidence>
<feature type="transmembrane region" description="Helical" evidence="9">
    <location>
        <begin position="22"/>
        <end position="41"/>
    </location>
</feature>
<proteinExistence type="predicted"/>
<comment type="subcellular location">
    <subcellularLocation>
        <location evidence="1">Cell membrane</location>
        <topology evidence="1">Multi-pass membrane protein</topology>
    </subcellularLocation>
</comment>
<keyword evidence="8 9" id="KW-0472">Membrane</keyword>
<dbReference type="InterPro" id="IPR050303">
    <property type="entry name" value="GatZ_KbaZ_carbometab"/>
</dbReference>
<keyword evidence="11" id="KW-1185">Reference proteome</keyword>
<evidence type="ECO:0000256" key="7">
    <source>
        <dbReference type="ARBA" id="ARBA00022989"/>
    </source>
</evidence>
<dbReference type="InterPro" id="IPR004700">
    <property type="entry name" value="PTS_IIC_man"/>
</dbReference>
<dbReference type="Pfam" id="PF03609">
    <property type="entry name" value="EII-Sor"/>
    <property type="match status" value="1"/>
</dbReference>
<dbReference type="GO" id="GO:0009401">
    <property type="term" value="P:phosphoenolpyruvate-dependent sugar phosphotransferase system"/>
    <property type="evidence" value="ECO:0007669"/>
    <property type="project" value="UniProtKB-KW"/>
</dbReference>
<protein>
    <submittedName>
        <fullName evidence="10">PTS system mannose-specific IIC component</fullName>
    </submittedName>
</protein>
<name>A0A318L7V3_9FIRM</name>
<dbReference type="EMBL" id="QJKH01000009">
    <property type="protein sequence ID" value="PXX77767.1"/>
    <property type="molecule type" value="Genomic_DNA"/>
</dbReference>
<evidence type="ECO:0000256" key="2">
    <source>
        <dbReference type="ARBA" id="ARBA00022448"/>
    </source>
</evidence>
<dbReference type="PANTHER" id="PTHR32502:SF8">
    <property type="entry name" value="N-ACETYLGALACTOSAMINE PERMEASE IIC COMPONENT 1"/>
    <property type="match status" value="1"/>
</dbReference>
<evidence type="ECO:0000256" key="3">
    <source>
        <dbReference type="ARBA" id="ARBA00022475"/>
    </source>
</evidence>
<feature type="transmembrane region" description="Helical" evidence="9">
    <location>
        <begin position="139"/>
        <end position="160"/>
    </location>
</feature>
<dbReference type="GO" id="GO:0005886">
    <property type="term" value="C:plasma membrane"/>
    <property type="evidence" value="ECO:0007669"/>
    <property type="project" value="UniProtKB-SubCell"/>
</dbReference>
<evidence type="ECO:0000313" key="10">
    <source>
        <dbReference type="EMBL" id="PXX77767.1"/>
    </source>
</evidence>
<evidence type="ECO:0000256" key="1">
    <source>
        <dbReference type="ARBA" id="ARBA00004651"/>
    </source>
</evidence>
<dbReference type="STRING" id="1034346.GCA_000313565_02679"/>
<keyword evidence="5" id="KW-0598">Phosphotransferase system</keyword>
<dbReference type="PROSITE" id="PS51106">
    <property type="entry name" value="PTS_EIIC_TYPE_4"/>
    <property type="match status" value="1"/>
</dbReference>
<accession>A0A318L7V3</accession>
<dbReference type="PANTHER" id="PTHR32502">
    <property type="entry name" value="N-ACETYLGALACTOSAMINE PERMEASE II COMPONENT-RELATED"/>
    <property type="match status" value="1"/>
</dbReference>
<evidence type="ECO:0000256" key="4">
    <source>
        <dbReference type="ARBA" id="ARBA00022597"/>
    </source>
</evidence>
<keyword evidence="6 9" id="KW-0812">Transmembrane</keyword>
<dbReference type="Proteomes" id="UP000247612">
    <property type="component" value="Unassembled WGS sequence"/>
</dbReference>
<reference evidence="10 11" key="1">
    <citation type="submission" date="2018-05" db="EMBL/GenBank/DDBJ databases">
        <title>Genomic Encyclopedia of Type Strains, Phase IV (KMG-IV): sequencing the most valuable type-strain genomes for metagenomic binning, comparative biology and taxonomic classification.</title>
        <authorList>
            <person name="Goeker M."/>
        </authorList>
    </citation>
    <scope>NUCLEOTIDE SEQUENCE [LARGE SCALE GENOMIC DNA]</scope>
    <source>
        <strain evidence="10 11">JC118</strain>
    </source>
</reference>
<feature type="transmembrane region" description="Helical" evidence="9">
    <location>
        <begin position="48"/>
        <end position="70"/>
    </location>
</feature>
<sequence>MLQGALICVFVFWISNVLQKVFLINISYSPICLCTLLGLLVGKPTEGLVMGGYLQAIFLGVMAIGGVAPANKQLGSIIPCAFVLLGGMELEAGLAIAYTIGVLSNSINQLANTIFAASEPWWKNLALKANAKSYSMAHWVWFLVISMLPSALIIFFSVAFGTEVVANLVNLLPAKFMTGLSVASNCMTAVGIAIALKMTWQTKFAGFFFLGWILAYVIGLTQIQCAIVAVAIGAIWYFISADLDKKIKLNQSAGSVNRGGDFF</sequence>
<feature type="transmembrane region" description="Helical" evidence="9">
    <location>
        <begin position="172"/>
        <end position="196"/>
    </location>
</feature>
<dbReference type="AlphaFoldDB" id="A0A318L7V3"/>
<dbReference type="RefSeq" id="WP_022938962.1">
    <property type="nucleotide sequence ID" value="NZ_CABKRQ010000007.1"/>
</dbReference>
<keyword evidence="3" id="KW-1003">Cell membrane</keyword>
<gene>
    <name evidence="10" type="ORF">DES51_10918</name>
</gene>
<keyword evidence="7 9" id="KW-1133">Transmembrane helix</keyword>
<evidence type="ECO:0000256" key="8">
    <source>
        <dbReference type="ARBA" id="ARBA00023136"/>
    </source>
</evidence>
<keyword evidence="4" id="KW-0762">Sugar transport</keyword>
<keyword evidence="2" id="KW-0813">Transport</keyword>
<evidence type="ECO:0000256" key="6">
    <source>
        <dbReference type="ARBA" id="ARBA00022692"/>
    </source>
</evidence>
<evidence type="ECO:0000313" key="11">
    <source>
        <dbReference type="Proteomes" id="UP000247612"/>
    </source>
</evidence>
<evidence type="ECO:0000256" key="9">
    <source>
        <dbReference type="SAM" id="Phobius"/>
    </source>
</evidence>
<organism evidence="10 11">
    <name type="scientific">Dielma fastidiosa</name>
    <dbReference type="NCBI Taxonomy" id="1034346"/>
    <lineage>
        <taxon>Bacteria</taxon>
        <taxon>Bacillati</taxon>
        <taxon>Bacillota</taxon>
        <taxon>Erysipelotrichia</taxon>
        <taxon>Erysipelotrichales</taxon>
        <taxon>Erysipelotrichaceae</taxon>
        <taxon>Dielma</taxon>
    </lineage>
</organism>
<feature type="transmembrane region" description="Helical" evidence="9">
    <location>
        <begin position="76"/>
        <end position="100"/>
    </location>
</feature>
<comment type="caution">
    <text evidence="10">The sequence shown here is derived from an EMBL/GenBank/DDBJ whole genome shotgun (WGS) entry which is preliminary data.</text>
</comment>